<proteinExistence type="inferred from homology"/>
<evidence type="ECO:0000313" key="4">
    <source>
        <dbReference type="Proteomes" id="UP000188929"/>
    </source>
</evidence>
<dbReference type="PANTHER" id="PTHR22946:SF0">
    <property type="entry name" value="DIENELACTONE HYDROLASE DOMAIN-CONTAINING PROTEIN"/>
    <property type="match status" value="1"/>
</dbReference>
<name>A0A1V2IEJ9_9ACTN</name>
<protein>
    <submittedName>
        <fullName evidence="3">Dienelactone hydrolase</fullName>
    </submittedName>
</protein>
<dbReference type="RefSeq" id="WP_076815128.1">
    <property type="nucleotide sequence ID" value="NZ_MOMC01000015.1"/>
</dbReference>
<keyword evidence="3" id="KW-0378">Hydrolase</keyword>
<sequence>MHTADIEYTYEDLRLIGELSVDDRRAGPRPAVLVCHEGDGLSDHSRNKARRLAELGYVAFALDYHGGGRKLAPEEAGERFGKLSGDPARVRALGQAGLDVLLSHELADPDRVAAIGFCFGGTLALELARGGADLKAVVGFHSGLSTARPQDASNITGRILVCIGTEDPIIPPEQRLAFEQEMREGGVDWRMNLYGGAAHSFTNPAADGSQLPAIKYNQQADERSWRAMTDLFDEVFENR</sequence>
<organism evidence="3 4">
    <name type="scientific">Pseudofrankia asymbiotica</name>
    <dbReference type="NCBI Taxonomy" id="1834516"/>
    <lineage>
        <taxon>Bacteria</taxon>
        <taxon>Bacillati</taxon>
        <taxon>Actinomycetota</taxon>
        <taxon>Actinomycetes</taxon>
        <taxon>Frankiales</taxon>
        <taxon>Frankiaceae</taxon>
        <taxon>Pseudofrankia</taxon>
    </lineage>
</organism>
<evidence type="ECO:0000259" key="2">
    <source>
        <dbReference type="Pfam" id="PF01738"/>
    </source>
</evidence>
<dbReference type="Pfam" id="PF01738">
    <property type="entry name" value="DLH"/>
    <property type="match status" value="1"/>
</dbReference>
<comment type="caution">
    <text evidence="3">The sequence shown here is derived from an EMBL/GenBank/DDBJ whole genome shotgun (WGS) entry which is preliminary data.</text>
</comment>
<gene>
    <name evidence="3" type="ORF">BL253_08120</name>
</gene>
<dbReference type="InterPro" id="IPR050261">
    <property type="entry name" value="FrsA_esterase"/>
</dbReference>
<dbReference type="Gene3D" id="3.40.50.1820">
    <property type="entry name" value="alpha/beta hydrolase"/>
    <property type="match status" value="1"/>
</dbReference>
<dbReference type="PANTHER" id="PTHR22946">
    <property type="entry name" value="DIENELACTONE HYDROLASE DOMAIN-CONTAINING PROTEIN-RELATED"/>
    <property type="match status" value="1"/>
</dbReference>
<keyword evidence="4" id="KW-1185">Reference proteome</keyword>
<dbReference type="SUPFAM" id="SSF53474">
    <property type="entry name" value="alpha/beta-Hydrolases"/>
    <property type="match status" value="1"/>
</dbReference>
<dbReference type="EMBL" id="MOMC01000015">
    <property type="protein sequence ID" value="ONH31632.1"/>
    <property type="molecule type" value="Genomic_DNA"/>
</dbReference>
<comment type="similarity">
    <text evidence="1">Belongs to the AB hydrolase superfamily.</text>
</comment>
<dbReference type="STRING" id="1834516.BL253_08120"/>
<dbReference type="GO" id="GO:0016787">
    <property type="term" value="F:hydrolase activity"/>
    <property type="evidence" value="ECO:0007669"/>
    <property type="project" value="UniProtKB-KW"/>
</dbReference>
<reference evidence="4" key="1">
    <citation type="submission" date="2016-10" db="EMBL/GenBank/DDBJ databases">
        <title>Frankia sp. NRRL B-16386 Genome sequencing.</title>
        <authorList>
            <person name="Ghodhbane-Gtari F."/>
            <person name="Swanson E."/>
            <person name="Gueddou A."/>
            <person name="Hezbri K."/>
            <person name="Ktari K."/>
            <person name="Nouioui I."/>
            <person name="Morris K."/>
            <person name="Simpson S."/>
            <person name="Abebe-Akele F."/>
            <person name="Thomas K."/>
            <person name="Gtari M."/>
            <person name="Tisa L.S."/>
        </authorList>
    </citation>
    <scope>NUCLEOTIDE SEQUENCE [LARGE SCALE GENOMIC DNA]</scope>
    <source>
        <strain evidence="4">NRRL B-16386</strain>
    </source>
</reference>
<dbReference type="AlphaFoldDB" id="A0A1V2IEJ9"/>
<feature type="domain" description="Dienelactone hydrolase" evidence="2">
    <location>
        <begin position="26"/>
        <end position="235"/>
    </location>
</feature>
<evidence type="ECO:0000256" key="1">
    <source>
        <dbReference type="ARBA" id="ARBA00008645"/>
    </source>
</evidence>
<dbReference type="InterPro" id="IPR029058">
    <property type="entry name" value="AB_hydrolase_fold"/>
</dbReference>
<accession>A0A1V2IEJ9</accession>
<dbReference type="InterPro" id="IPR002925">
    <property type="entry name" value="Dienelactn_hydro"/>
</dbReference>
<evidence type="ECO:0000313" key="3">
    <source>
        <dbReference type="EMBL" id="ONH31632.1"/>
    </source>
</evidence>
<dbReference type="OrthoDB" id="3208682at2"/>
<dbReference type="Proteomes" id="UP000188929">
    <property type="component" value="Unassembled WGS sequence"/>
</dbReference>